<feature type="transmembrane region" description="Helical" evidence="7">
    <location>
        <begin position="529"/>
        <end position="548"/>
    </location>
</feature>
<dbReference type="PRINTS" id="PR00259">
    <property type="entry name" value="TMFOUR"/>
</dbReference>
<feature type="transmembrane region" description="Helical" evidence="7">
    <location>
        <begin position="612"/>
        <end position="635"/>
    </location>
</feature>
<keyword evidence="5 7" id="KW-0472">Membrane</keyword>
<evidence type="ECO:0000256" key="1">
    <source>
        <dbReference type="ARBA" id="ARBA00004141"/>
    </source>
</evidence>
<feature type="compositionally biased region" description="Low complexity" evidence="6">
    <location>
        <begin position="261"/>
        <end position="271"/>
    </location>
</feature>
<feature type="transmembrane region" description="Helical" evidence="7">
    <location>
        <begin position="390"/>
        <end position="415"/>
    </location>
</feature>
<dbReference type="InterPro" id="IPR007262">
    <property type="entry name" value="Vps55/LEPROT"/>
</dbReference>
<feature type="transmembrane region" description="Helical" evidence="7">
    <location>
        <begin position="554"/>
        <end position="571"/>
    </location>
</feature>
<dbReference type="PANTHER" id="PTHR12050">
    <property type="entry name" value="LEPTIN RECEPTOR-RELATED"/>
    <property type="match status" value="1"/>
</dbReference>
<dbReference type="Gene3D" id="1.10.1450.10">
    <property type="entry name" value="Tetraspanin"/>
    <property type="match status" value="1"/>
</dbReference>
<dbReference type="InterPro" id="IPR018499">
    <property type="entry name" value="Tetraspanin/Peripherin"/>
</dbReference>
<gene>
    <name evidence="8" type="primary">Tspan11</name>
    <name evidence="8" type="ORF">GZH46_02872</name>
</gene>
<feature type="transmembrane region" description="Helical" evidence="7">
    <location>
        <begin position="587"/>
        <end position="606"/>
    </location>
</feature>
<keyword evidence="9" id="KW-1185">Reference proteome</keyword>
<accession>A0ABQ7S5E5</accession>
<dbReference type="SUPFAM" id="SSF48652">
    <property type="entry name" value="Tetraspanin"/>
    <property type="match status" value="1"/>
</dbReference>
<evidence type="ECO:0000313" key="8">
    <source>
        <dbReference type="EMBL" id="KAG9508626.1"/>
    </source>
</evidence>
<evidence type="ECO:0000313" key="9">
    <source>
        <dbReference type="Proteomes" id="UP000825002"/>
    </source>
</evidence>
<feature type="region of interest" description="Disordered" evidence="6">
    <location>
        <begin position="228"/>
        <end position="287"/>
    </location>
</feature>
<evidence type="ECO:0000256" key="3">
    <source>
        <dbReference type="ARBA" id="ARBA00022692"/>
    </source>
</evidence>
<reference evidence="8 9" key="1">
    <citation type="submission" date="2020-10" db="EMBL/GenBank/DDBJ databases">
        <authorList>
            <person name="Klimov P.B."/>
            <person name="Dyachkov S.M."/>
            <person name="Chetverikov P.E."/>
        </authorList>
    </citation>
    <scope>NUCLEOTIDE SEQUENCE [LARGE SCALE GENOMIC DNA]</scope>
    <source>
        <strain evidence="8">BMOC 18-1129-001#AD2665</strain>
        <tissue evidence="8">Entire mites</tissue>
    </source>
</reference>
<dbReference type="PANTHER" id="PTHR12050:SF0">
    <property type="entry name" value="RH04491P"/>
    <property type="match status" value="1"/>
</dbReference>
<comment type="subcellular location">
    <subcellularLocation>
        <location evidence="1">Membrane</location>
        <topology evidence="1">Multi-pass membrane protein</topology>
    </subcellularLocation>
</comment>
<protein>
    <submittedName>
        <fullName evidence="8">Tetraspanin-11</fullName>
    </submittedName>
</protein>
<feature type="transmembrane region" description="Helical" evidence="7">
    <location>
        <begin position="311"/>
        <end position="336"/>
    </location>
</feature>
<comment type="similarity">
    <text evidence="2">Belongs to the OB-RGRP/VPS55 family.</text>
</comment>
<dbReference type="Pfam" id="PF04133">
    <property type="entry name" value="Vps55"/>
    <property type="match status" value="1"/>
</dbReference>
<evidence type="ECO:0000256" key="5">
    <source>
        <dbReference type="ARBA" id="ARBA00023136"/>
    </source>
</evidence>
<comment type="caution">
    <text evidence="8">The sequence shown here is derived from an EMBL/GenBank/DDBJ whole genome shotgun (WGS) entry which is preliminary data.</text>
</comment>
<evidence type="ECO:0000256" key="6">
    <source>
        <dbReference type="SAM" id="MobiDB-lite"/>
    </source>
</evidence>
<dbReference type="InterPro" id="IPR008952">
    <property type="entry name" value="Tetraspanin_EC2_sf"/>
</dbReference>
<dbReference type="EMBL" id="JAIFTH010001222">
    <property type="protein sequence ID" value="KAG9508626.1"/>
    <property type="molecule type" value="Genomic_DNA"/>
</dbReference>
<keyword evidence="4 7" id="KW-1133">Transmembrane helix</keyword>
<name>A0ABQ7S5E5_9ACAR</name>
<evidence type="ECO:0000256" key="2">
    <source>
        <dbReference type="ARBA" id="ARBA00005645"/>
    </source>
</evidence>
<keyword evidence="3 7" id="KW-0812">Transmembrane</keyword>
<feature type="non-terminal residue" evidence="8">
    <location>
        <position position="1"/>
    </location>
</feature>
<dbReference type="Pfam" id="PF00335">
    <property type="entry name" value="Tetraspanin"/>
    <property type="match status" value="1"/>
</dbReference>
<feature type="compositionally biased region" description="Low complexity" evidence="6">
    <location>
        <begin position="229"/>
        <end position="245"/>
    </location>
</feature>
<proteinExistence type="inferred from homology"/>
<sequence>IIRSASERQDLTGLRCYFDIGSRNKRFSLSEPKLANAGVAISVWTVIAVVKFIKQSSSQIFNNNQQRRMSRQPQRKQHQHRLQINRLNCNRSNNNSYHENNNNNLSHNFYSDMMYTIDDRNIIVDDGDNADADCDDDDRYKFNMKSNSYHQLLDAPIAPRPFTTPASQWAHLQRTTTQNIARHHNHDHNNYNHHINIASSKLLVPKVPMIMPTSSQPAITQAQRHHYYSNNNNNINNNNNSSNNSFIGQRTMSHHQHPLHSSSSSSKSKSGSARRQRANMANSNATNDVAKANKRATPVLRLGCAGKCAKFFLFVANLLFWLSGAALATWGVIMLVEDHKYNLSQLMVFEPNARMSLFQLLSWSFIALGAISLLVGCFGCAAIAKNSRWIVGLYIFIMLAIFALDLATGLLAMIFQEKLITNVRLKLVGKLKTEYGIHASFTAALDYLQAHFKCCGLEGHYDYEQSLWRLQRLGGHEATVARTCCHLRNDIDDQAHINPRPVNESMCQSADLRFHQSYRYRKVKRSTSFMGALGLTMLLIACIIPGNYWPLMTIIFYAAAPIPLLFLNLDGNQYQNLEPTIDTSRDLAIFVCTGILVSAFAWPLFLLNTNHITGIACFMTEAATLCIYATAGLFASSVLDDEMDQL</sequence>
<evidence type="ECO:0000256" key="7">
    <source>
        <dbReference type="SAM" id="Phobius"/>
    </source>
</evidence>
<dbReference type="Proteomes" id="UP000825002">
    <property type="component" value="Unassembled WGS sequence"/>
</dbReference>
<feature type="transmembrane region" description="Helical" evidence="7">
    <location>
        <begin position="357"/>
        <end position="384"/>
    </location>
</feature>
<evidence type="ECO:0000256" key="4">
    <source>
        <dbReference type="ARBA" id="ARBA00022989"/>
    </source>
</evidence>
<organism evidence="8 9">
    <name type="scientific">Fragariocoptes setiger</name>
    <dbReference type="NCBI Taxonomy" id="1670756"/>
    <lineage>
        <taxon>Eukaryota</taxon>
        <taxon>Metazoa</taxon>
        <taxon>Ecdysozoa</taxon>
        <taxon>Arthropoda</taxon>
        <taxon>Chelicerata</taxon>
        <taxon>Arachnida</taxon>
        <taxon>Acari</taxon>
        <taxon>Acariformes</taxon>
        <taxon>Trombidiformes</taxon>
        <taxon>Prostigmata</taxon>
        <taxon>Eupodina</taxon>
        <taxon>Eriophyoidea</taxon>
        <taxon>Phytoptidae</taxon>
        <taxon>Fragariocoptes</taxon>
    </lineage>
</organism>